<dbReference type="EMBL" id="JAJSOF020000001">
    <property type="protein sequence ID" value="KAJ4451270.1"/>
    <property type="molecule type" value="Genomic_DNA"/>
</dbReference>
<evidence type="ECO:0000313" key="2">
    <source>
        <dbReference type="EMBL" id="KAJ4451270.1"/>
    </source>
</evidence>
<comment type="caution">
    <text evidence="2">The sequence shown here is derived from an EMBL/GenBank/DDBJ whole genome shotgun (WGS) entry which is preliminary data.</text>
</comment>
<proteinExistence type="predicted"/>
<accession>A0ABQ8TX59</accession>
<sequence length="325" mass="38118">MPVKKVLAWLTRHEMQEKSQELDNAAFKTALFFQCNHQSRLDVYAVFQQCAGDEETHRLKGADEVEQTLCGEALALAADCTLTKITRSQQCVPTTKRNSVNIENKTHVYMTLFAQNVLGNKLRKEGKVQANREDLKLDGLHQLLVYADDVNIIGEKPQTIRENTGILLEASKEIGLEVNPEKTKWPGHVARIDQSKNAYRMLVGRPDGRRPLRRPRRRSEDNIKMNLKEVGYDDRDWINLAQDRDQWRAYVRAAMNLRDEEDEDKYEYEEKYDNEVEEKYEVRKKSTTMREEKNEDKRNENESRRMKMRSTGVRKLRTREARERG</sequence>
<dbReference type="Proteomes" id="UP001148838">
    <property type="component" value="Unassembled WGS sequence"/>
</dbReference>
<organism evidence="2 3">
    <name type="scientific">Periplaneta americana</name>
    <name type="common">American cockroach</name>
    <name type="synonym">Blatta americana</name>
    <dbReference type="NCBI Taxonomy" id="6978"/>
    <lineage>
        <taxon>Eukaryota</taxon>
        <taxon>Metazoa</taxon>
        <taxon>Ecdysozoa</taxon>
        <taxon>Arthropoda</taxon>
        <taxon>Hexapoda</taxon>
        <taxon>Insecta</taxon>
        <taxon>Pterygota</taxon>
        <taxon>Neoptera</taxon>
        <taxon>Polyneoptera</taxon>
        <taxon>Dictyoptera</taxon>
        <taxon>Blattodea</taxon>
        <taxon>Blattoidea</taxon>
        <taxon>Blattidae</taxon>
        <taxon>Blattinae</taxon>
        <taxon>Periplaneta</taxon>
    </lineage>
</organism>
<gene>
    <name evidence="2" type="ORF">ANN_02731</name>
</gene>
<reference evidence="2 3" key="1">
    <citation type="journal article" date="2022" name="Allergy">
        <title>Genome assembly and annotation of Periplaneta americana reveal a comprehensive cockroach allergen profile.</title>
        <authorList>
            <person name="Wang L."/>
            <person name="Xiong Q."/>
            <person name="Saelim N."/>
            <person name="Wang L."/>
            <person name="Nong W."/>
            <person name="Wan A.T."/>
            <person name="Shi M."/>
            <person name="Liu X."/>
            <person name="Cao Q."/>
            <person name="Hui J.H.L."/>
            <person name="Sookrung N."/>
            <person name="Leung T.F."/>
            <person name="Tungtrongchitr A."/>
            <person name="Tsui S.K.W."/>
        </authorList>
    </citation>
    <scope>NUCLEOTIDE SEQUENCE [LARGE SCALE GENOMIC DNA]</scope>
    <source>
        <strain evidence="2">PWHHKU_190912</strain>
    </source>
</reference>
<name>A0ABQ8TX59_PERAM</name>
<evidence type="ECO:0000313" key="3">
    <source>
        <dbReference type="Proteomes" id="UP001148838"/>
    </source>
</evidence>
<evidence type="ECO:0008006" key="4">
    <source>
        <dbReference type="Google" id="ProtNLM"/>
    </source>
</evidence>
<evidence type="ECO:0000256" key="1">
    <source>
        <dbReference type="SAM" id="MobiDB-lite"/>
    </source>
</evidence>
<keyword evidence="3" id="KW-1185">Reference proteome</keyword>
<feature type="compositionally biased region" description="Basic residues" evidence="1">
    <location>
        <begin position="306"/>
        <end position="317"/>
    </location>
</feature>
<protein>
    <recommendedName>
        <fullName evidence="4">Reverse transcriptase domain-containing protein</fullName>
    </recommendedName>
</protein>
<feature type="compositionally biased region" description="Basic and acidic residues" evidence="1">
    <location>
        <begin position="279"/>
        <end position="305"/>
    </location>
</feature>
<feature type="region of interest" description="Disordered" evidence="1">
    <location>
        <begin position="279"/>
        <end position="325"/>
    </location>
</feature>